<dbReference type="InterPro" id="IPR001604">
    <property type="entry name" value="Endo_G_ENPP1-like_dom"/>
</dbReference>
<evidence type="ECO:0000259" key="3">
    <source>
        <dbReference type="SMART" id="SM00892"/>
    </source>
</evidence>
<dbReference type="AlphaFoldDB" id="A0AAV2LF78"/>
<reference evidence="4 5" key="1">
    <citation type="submission" date="2024-04" db="EMBL/GenBank/DDBJ databases">
        <authorList>
            <person name="Waldvogel A.-M."/>
            <person name="Schoenle A."/>
        </authorList>
    </citation>
    <scope>NUCLEOTIDE SEQUENCE [LARGE SCALE GENOMIC DNA]</scope>
</reference>
<evidence type="ECO:0000259" key="2">
    <source>
        <dbReference type="SMART" id="SM00477"/>
    </source>
</evidence>
<evidence type="ECO:0008006" key="6">
    <source>
        <dbReference type="Google" id="ProtNLM"/>
    </source>
</evidence>
<dbReference type="Pfam" id="PF01223">
    <property type="entry name" value="Endonuclease_NS"/>
    <property type="match status" value="1"/>
</dbReference>
<keyword evidence="1" id="KW-0732">Signal</keyword>
<evidence type="ECO:0000313" key="4">
    <source>
        <dbReference type="EMBL" id="CAL1600126.1"/>
    </source>
</evidence>
<organism evidence="4 5">
    <name type="scientific">Knipowitschia caucasica</name>
    <name type="common">Caucasian dwarf goby</name>
    <name type="synonym">Pomatoschistus caucasicus</name>
    <dbReference type="NCBI Taxonomy" id="637954"/>
    <lineage>
        <taxon>Eukaryota</taxon>
        <taxon>Metazoa</taxon>
        <taxon>Chordata</taxon>
        <taxon>Craniata</taxon>
        <taxon>Vertebrata</taxon>
        <taxon>Euteleostomi</taxon>
        <taxon>Actinopterygii</taxon>
        <taxon>Neopterygii</taxon>
        <taxon>Teleostei</taxon>
        <taxon>Neoteleostei</taxon>
        <taxon>Acanthomorphata</taxon>
        <taxon>Gobiaria</taxon>
        <taxon>Gobiiformes</taxon>
        <taxon>Gobioidei</taxon>
        <taxon>Gobiidae</taxon>
        <taxon>Gobiinae</taxon>
        <taxon>Knipowitschia</taxon>
    </lineage>
</organism>
<dbReference type="Proteomes" id="UP001497482">
    <property type="component" value="Chromosome 23"/>
</dbReference>
<dbReference type="EMBL" id="OZ035845">
    <property type="protein sequence ID" value="CAL1600126.1"/>
    <property type="molecule type" value="Genomic_DNA"/>
</dbReference>
<dbReference type="InterPro" id="IPR039015">
    <property type="entry name" value="ENDOD1"/>
</dbReference>
<evidence type="ECO:0000256" key="1">
    <source>
        <dbReference type="SAM" id="SignalP"/>
    </source>
</evidence>
<feature type="chain" id="PRO_5043550720" description="Endonuclease domain-containing 1 protein-like" evidence="1">
    <location>
        <begin position="22"/>
        <end position="275"/>
    </location>
</feature>
<accession>A0AAV2LF78</accession>
<feature type="domain" description="ENPP1-3/EXOG-like endonuclease/phosphodiesterase" evidence="2">
    <location>
        <begin position="31"/>
        <end position="242"/>
    </location>
</feature>
<dbReference type="InterPro" id="IPR044929">
    <property type="entry name" value="DNA/RNA_non-sp_Endonuclease_sf"/>
</dbReference>
<dbReference type="GO" id="GO:0016787">
    <property type="term" value="F:hydrolase activity"/>
    <property type="evidence" value="ECO:0007669"/>
    <property type="project" value="InterPro"/>
</dbReference>
<evidence type="ECO:0000313" key="5">
    <source>
        <dbReference type="Proteomes" id="UP001497482"/>
    </source>
</evidence>
<dbReference type="Gene3D" id="3.40.570.10">
    <property type="entry name" value="Extracellular Endonuclease, subunit A"/>
    <property type="match status" value="1"/>
</dbReference>
<dbReference type="GO" id="GO:0003676">
    <property type="term" value="F:nucleic acid binding"/>
    <property type="evidence" value="ECO:0007669"/>
    <property type="project" value="InterPro"/>
</dbReference>
<sequence>MAYPWLLFVLFFATKLGTCGGDVGDFGPCLQFFYSRSRRAPWFSAYVYSIPSGKRPGASWKYEPQLAYPEANGNMELLPQGLVDLNVVESQAVDQDYTNSTFSRGHLNPSLHHQVHEDRSSTFTLTNAVPQKAGSNDGPWETLEQTVNKTLAAYCIGKAYIVTGIIPYQNQEHWIKNKRVAVPEYLWSAYCCPQFNNSLPQYLRSAFPTYAAIGRNDINSTEEIVPINKAAKKQFFGYDVRQMSLETLEMYLKQRFNSVVNVFYDSCSEQPDVAT</sequence>
<keyword evidence="5" id="KW-1185">Reference proteome</keyword>
<dbReference type="InterPro" id="IPR044925">
    <property type="entry name" value="His-Me_finger_sf"/>
</dbReference>
<dbReference type="SMART" id="SM00892">
    <property type="entry name" value="Endonuclease_NS"/>
    <property type="match status" value="1"/>
</dbReference>
<dbReference type="SMART" id="SM00477">
    <property type="entry name" value="NUC"/>
    <property type="match status" value="1"/>
</dbReference>
<dbReference type="PANTHER" id="PTHR21472:SF18">
    <property type="entry name" value="ENDONUCLEASE DOMAIN-CONTAINING 1 PROTEIN"/>
    <property type="match status" value="1"/>
</dbReference>
<dbReference type="GO" id="GO:0046872">
    <property type="term" value="F:metal ion binding"/>
    <property type="evidence" value="ECO:0007669"/>
    <property type="project" value="InterPro"/>
</dbReference>
<name>A0AAV2LF78_KNICA</name>
<feature type="signal peptide" evidence="1">
    <location>
        <begin position="1"/>
        <end position="21"/>
    </location>
</feature>
<gene>
    <name evidence="4" type="ORF">KC01_LOCUS28257</name>
</gene>
<protein>
    <recommendedName>
        <fullName evidence="6">Endonuclease domain-containing 1 protein-like</fullName>
    </recommendedName>
</protein>
<dbReference type="SUPFAM" id="SSF54060">
    <property type="entry name" value="His-Me finger endonucleases"/>
    <property type="match status" value="1"/>
</dbReference>
<feature type="domain" description="DNA/RNA non-specific endonuclease/pyrophosphatase/phosphodiesterase" evidence="3">
    <location>
        <begin position="26"/>
        <end position="236"/>
    </location>
</feature>
<dbReference type="InterPro" id="IPR020821">
    <property type="entry name" value="ENPP1-3/EXOG-like_nuc-like"/>
</dbReference>
<dbReference type="PANTHER" id="PTHR21472">
    <property type="entry name" value="ENDONUCLEASE DOMAIN-CONTAINING 1 PROTEIN ENDOD1"/>
    <property type="match status" value="1"/>
</dbReference>
<proteinExistence type="predicted"/>